<dbReference type="Gene3D" id="3.40.50.150">
    <property type="entry name" value="Vaccinia Virus protein VP39"/>
    <property type="match status" value="1"/>
</dbReference>
<dbReference type="NCBIfam" id="TIGR00537">
    <property type="entry name" value="hemK_rel_arch"/>
    <property type="match status" value="1"/>
</dbReference>
<protein>
    <submittedName>
        <fullName evidence="6">Release factor glutamine methyltransferase</fullName>
    </submittedName>
</protein>
<evidence type="ECO:0000256" key="3">
    <source>
        <dbReference type="ARBA" id="ARBA00022679"/>
    </source>
</evidence>
<dbReference type="InterPro" id="IPR004557">
    <property type="entry name" value="PrmC-related"/>
</dbReference>
<dbReference type="InterPro" id="IPR029063">
    <property type="entry name" value="SAM-dependent_MTases_sf"/>
</dbReference>
<dbReference type="AlphaFoldDB" id="A0A4R6P6Z3"/>
<dbReference type="PROSITE" id="PS00092">
    <property type="entry name" value="N6_MTASE"/>
    <property type="match status" value="1"/>
</dbReference>
<feature type="domain" description="Methyltransferase small" evidence="5">
    <location>
        <begin position="18"/>
        <end position="106"/>
    </location>
</feature>
<accession>A0A4R6P6Z3</accession>
<gene>
    <name evidence="6" type="ORF">DFR75_105181</name>
</gene>
<sequence length="224" mass="23862">MMILRAPGVYRPQADTWMLADALRAVPHLRNGRVLELCAGTGVVTLAAAKAGAASVTAVDLSRRALASTWLNCRLRGVAVQLLHGDFSAAARLPRFDVVLANPPYVPAEREVGRGRALAWDAGPTGRSVLDRLCATLPDLLTDNGVGLIVHSAISDPDRSLDQLRAGGAEAQVVAVDKVPFGPVLRSRARRLAARGLITKDQRDEELVVIRVERNCCPAVGEPA</sequence>
<keyword evidence="4" id="KW-0949">S-adenosyl-L-methionine</keyword>
<dbReference type="GO" id="GO:0008276">
    <property type="term" value="F:protein methyltransferase activity"/>
    <property type="evidence" value="ECO:0007669"/>
    <property type="project" value="TreeGrafter"/>
</dbReference>
<dbReference type="PANTHER" id="PTHR45875:SF1">
    <property type="entry name" value="METHYLTRANSFERASE N6AMT1"/>
    <property type="match status" value="1"/>
</dbReference>
<dbReference type="Pfam" id="PF05175">
    <property type="entry name" value="MTS"/>
    <property type="match status" value="1"/>
</dbReference>
<dbReference type="GO" id="GO:0008170">
    <property type="term" value="F:N-methyltransferase activity"/>
    <property type="evidence" value="ECO:0007669"/>
    <property type="project" value="UniProtKB-ARBA"/>
</dbReference>
<evidence type="ECO:0000313" key="6">
    <source>
        <dbReference type="EMBL" id="TDP32943.1"/>
    </source>
</evidence>
<dbReference type="GO" id="GO:0032259">
    <property type="term" value="P:methylation"/>
    <property type="evidence" value="ECO:0007669"/>
    <property type="project" value="UniProtKB-KW"/>
</dbReference>
<dbReference type="InterPro" id="IPR052190">
    <property type="entry name" value="Euk-Arch_PrmC-MTase"/>
</dbReference>
<dbReference type="CDD" id="cd02440">
    <property type="entry name" value="AdoMet_MTases"/>
    <property type="match status" value="1"/>
</dbReference>
<evidence type="ECO:0000259" key="5">
    <source>
        <dbReference type="Pfam" id="PF05175"/>
    </source>
</evidence>
<keyword evidence="2 6" id="KW-0489">Methyltransferase</keyword>
<keyword evidence="3 6" id="KW-0808">Transferase</keyword>
<dbReference type="GO" id="GO:0035657">
    <property type="term" value="C:eRF1 methyltransferase complex"/>
    <property type="evidence" value="ECO:0007669"/>
    <property type="project" value="TreeGrafter"/>
</dbReference>
<dbReference type="RefSeq" id="WP_067489829.1">
    <property type="nucleotide sequence ID" value="NZ_SNXK01000005.1"/>
</dbReference>
<evidence type="ECO:0000313" key="7">
    <source>
        <dbReference type="Proteomes" id="UP000295087"/>
    </source>
</evidence>
<proteinExistence type="inferred from homology"/>
<dbReference type="SUPFAM" id="SSF53335">
    <property type="entry name" value="S-adenosyl-L-methionine-dependent methyltransferases"/>
    <property type="match status" value="1"/>
</dbReference>
<reference evidence="6 7" key="1">
    <citation type="submission" date="2019-03" db="EMBL/GenBank/DDBJ databases">
        <title>Genomic Encyclopedia of Type Strains, Phase IV (KMG-IV): sequencing the most valuable type-strain genomes for metagenomic binning, comparative biology and taxonomic classification.</title>
        <authorList>
            <person name="Goeker M."/>
        </authorList>
    </citation>
    <scope>NUCLEOTIDE SEQUENCE [LARGE SCALE GENOMIC DNA]</scope>
    <source>
        <strain evidence="6 7">DSM 44496</strain>
    </source>
</reference>
<comment type="caution">
    <text evidence="6">The sequence shown here is derived from an EMBL/GenBank/DDBJ whole genome shotgun (WGS) entry which is preliminary data.</text>
</comment>
<dbReference type="PANTHER" id="PTHR45875">
    <property type="entry name" value="METHYLTRANSFERASE N6AMT1"/>
    <property type="match status" value="1"/>
</dbReference>
<dbReference type="Proteomes" id="UP000295087">
    <property type="component" value="Unassembled WGS sequence"/>
</dbReference>
<comment type="similarity">
    <text evidence="1">Belongs to the eukaryotic/archaeal PrmC-related family.</text>
</comment>
<evidence type="ECO:0000256" key="4">
    <source>
        <dbReference type="ARBA" id="ARBA00022691"/>
    </source>
</evidence>
<evidence type="ECO:0000256" key="1">
    <source>
        <dbReference type="ARBA" id="ARBA00006149"/>
    </source>
</evidence>
<dbReference type="EMBL" id="SNXK01000005">
    <property type="protein sequence ID" value="TDP32943.1"/>
    <property type="molecule type" value="Genomic_DNA"/>
</dbReference>
<dbReference type="InterPro" id="IPR002052">
    <property type="entry name" value="DNA_methylase_N6_adenine_CS"/>
</dbReference>
<dbReference type="GO" id="GO:0008757">
    <property type="term" value="F:S-adenosylmethionine-dependent methyltransferase activity"/>
    <property type="evidence" value="ECO:0007669"/>
    <property type="project" value="TreeGrafter"/>
</dbReference>
<organism evidence="6 7">
    <name type="scientific">Nocardia ignorata</name>
    <dbReference type="NCBI Taxonomy" id="145285"/>
    <lineage>
        <taxon>Bacteria</taxon>
        <taxon>Bacillati</taxon>
        <taxon>Actinomycetota</taxon>
        <taxon>Actinomycetes</taxon>
        <taxon>Mycobacteriales</taxon>
        <taxon>Nocardiaceae</taxon>
        <taxon>Nocardia</taxon>
    </lineage>
</organism>
<evidence type="ECO:0000256" key="2">
    <source>
        <dbReference type="ARBA" id="ARBA00022603"/>
    </source>
</evidence>
<keyword evidence="7" id="KW-1185">Reference proteome</keyword>
<dbReference type="InterPro" id="IPR007848">
    <property type="entry name" value="Small_mtfrase_dom"/>
</dbReference>
<dbReference type="GO" id="GO:0003676">
    <property type="term" value="F:nucleic acid binding"/>
    <property type="evidence" value="ECO:0007669"/>
    <property type="project" value="InterPro"/>
</dbReference>
<name>A0A4R6P6Z3_NOCIG</name>